<organism evidence="2 3">
    <name type="scientific">Saprolegnia diclina (strain VS20)</name>
    <dbReference type="NCBI Taxonomy" id="1156394"/>
    <lineage>
        <taxon>Eukaryota</taxon>
        <taxon>Sar</taxon>
        <taxon>Stramenopiles</taxon>
        <taxon>Oomycota</taxon>
        <taxon>Saprolegniomycetes</taxon>
        <taxon>Saprolegniales</taxon>
        <taxon>Saprolegniaceae</taxon>
        <taxon>Saprolegnia</taxon>
    </lineage>
</organism>
<dbReference type="InterPro" id="IPR057207">
    <property type="entry name" value="FBXL15_LRR"/>
</dbReference>
<dbReference type="GO" id="GO:0031146">
    <property type="term" value="P:SCF-dependent proteasomal ubiquitin-dependent protein catabolic process"/>
    <property type="evidence" value="ECO:0007669"/>
    <property type="project" value="TreeGrafter"/>
</dbReference>
<dbReference type="Gene3D" id="3.80.10.10">
    <property type="entry name" value="Ribonuclease Inhibitor"/>
    <property type="match status" value="1"/>
</dbReference>
<evidence type="ECO:0000259" key="1">
    <source>
        <dbReference type="Pfam" id="PF25372"/>
    </source>
</evidence>
<dbReference type="InterPro" id="IPR032675">
    <property type="entry name" value="LRR_dom_sf"/>
</dbReference>
<dbReference type="VEuPathDB" id="FungiDB:SDRG_01674"/>
<proteinExistence type="predicted"/>
<accession>T0SFH3</accession>
<dbReference type="SUPFAM" id="SSF52047">
    <property type="entry name" value="RNI-like"/>
    <property type="match status" value="1"/>
</dbReference>
<dbReference type="Proteomes" id="UP000030762">
    <property type="component" value="Unassembled WGS sequence"/>
</dbReference>
<keyword evidence="3" id="KW-1185">Reference proteome</keyword>
<dbReference type="PANTHER" id="PTHR13318">
    <property type="entry name" value="PARTNER OF PAIRED, ISOFORM B-RELATED"/>
    <property type="match status" value="1"/>
</dbReference>
<dbReference type="SMART" id="SM00367">
    <property type="entry name" value="LRR_CC"/>
    <property type="match status" value="5"/>
</dbReference>
<name>T0SFH3_SAPDV</name>
<dbReference type="OMA" id="IGHDTTR"/>
<dbReference type="Pfam" id="PF25372">
    <property type="entry name" value="DUF7885"/>
    <property type="match status" value="1"/>
</dbReference>
<evidence type="ECO:0000313" key="2">
    <source>
        <dbReference type="EMBL" id="EQC41717.1"/>
    </source>
</evidence>
<dbReference type="eggNOG" id="KOG1947">
    <property type="taxonomic scope" value="Eukaryota"/>
</dbReference>
<reference evidence="2 3" key="1">
    <citation type="submission" date="2012-04" db="EMBL/GenBank/DDBJ databases">
        <title>The Genome Sequence of Saprolegnia declina VS20.</title>
        <authorList>
            <consortium name="The Broad Institute Genome Sequencing Platform"/>
            <person name="Russ C."/>
            <person name="Nusbaum C."/>
            <person name="Tyler B."/>
            <person name="van West P."/>
            <person name="Dieguez-Uribeondo J."/>
            <person name="de Bruijn I."/>
            <person name="Tripathy S."/>
            <person name="Jiang R."/>
            <person name="Young S.K."/>
            <person name="Zeng Q."/>
            <person name="Gargeya S."/>
            <person name="Fitzgerald M."/>
            <person name="Haas B."/>
            <person name="Abouelleil A."/>
            <person name="Alvarado L."/>
            <person name="Arachchi H.M."/>
            <person name="Berlin A."/>
            <person name="Chapman S.B."/>
            <person name="Goldberg J."/>
            <person name="Griggs A."/>
            <person name="Gujja S."/>
            <person name="Hansen M."/>
            <person name="Howarth C."/>
            <person name="Imamovic A."/>
            <person name="Larimer J."/>
            <person name="McCowen C."/>
            <person name="Montmayeur A."/>
            <person name="Murphy C."/>
            <person name="Neiman D."/>
            <person name="Pearson M."/>
            <person name="Priest M."/>
            <person name="Roberts A."/>
            <person name="Saif S."/>
            <person name="Shea T."/>
            <person name="Sisk P."/>
            <person name="Sykes S."/>
            <person name="Wortman J."/>
            <person name="Nusbaum C."/>
            <person name="Birren B."/>
        </authorList>
    </citation>
    <scope>NUCLEOTIDE SEQUENCE [LARGE SCALE GENOMIC DNA]</scope>
    <source>
        <strain evidence="2 3">VS20</strain>
    </source>
</reference>
<dbReference type="PANTHER" id="PTHR13318:SF247">
    <property type="entry name" value="GH16156P"/>
    <property type="match status" value="1"/>
</dbReference>
<gene>
    <name evidence="2" type="ORF">SDRG_01674</name>
</gene>
<dbReference type="GeneID" id="19942401"/>
<sequence>MAPWRPDLFSASASLPQHNLLDLLCRREIVYGKALSMEPVLCRVAALLEAEYCIGHDTTRMTLATTLMLLSTKHYKLVRKNPFFFRALVVRRPSVTKVTKLHEHLQLYGPTLHALDVSFCHELIDDAALTSIVSQCPRLRHVILWACHQLTDRGLMALAMHCRYLDFLNFGGCRRVTDAALDAIGQELLYLDNLHLSGCKNVSDAGIAVLATYSRVLLQLTPEDAASFRVPQEFDLHHMKTQLRKFDCKRVAYREAAPGDHELVLSFGSRPKAVGLWCTLDSKGRQNKYVPKLTSFDGTTAYTGYYQCISLKVLNVTGCDRVTDASLQKLRDHHVQLRVVR</sequence>
<dbReference type="Pfam" id="PF13516">
    <property type="entry name" value="LRR_6"/>
    <property type="match status" value="1"/>
</dbReference>
<dbReference type="GO" id="GO:0019005">
    <property type="term" value="C:SCF ubiquitin ligase complex"/>
    <property type="evidence" value="ECO:0007669"/>
    <property type="project" value="TreeGrafter"/>
</dbReference>
<dbReference type="OrthoDB" id="10257471at2759"/>
<dbReference type="InterPro" id="IPR006553">
    <property type="entry name" value="Leu-rich_rpt_Cys-con_subtyp"/>
</dbReference>
<dbReference type="InterPro" id="IPR001611">
    <property type="entry name" value="Leu-rich_rpt"/>
</dbReference>
<dbReference type="InParanoid" id="T0SFH3"/>
<feature type="domain" description="F-box/LRR-repeat protein 15-like leucin rich repeat" evidence="1">
    <location>
        <begin position="131"/>
        <end position="216"/>
    </location>
</feature>
<protein>
    <recommendedName>
        <fullName evidence="1">F-box/LRR-repeat protein 15-like leucin rich repeat domain-containing protein</fullName>
    </recommendedName>
</protein>
<evidence type="ECO:0000313" key="3">
    <source>
        <dbReference type="Proteomes" id="UP000030762"/>
    </source>
</evidence>
<dbReference type="STRING" id="1156394.T0SFH3"/>
<dbReference type="RefSeq" id="XP_008605431.1">
    <property type="nucleotide sequence ID" value="XM_008607209.1"/>
</dbReference>
<dbReference type="EMBL" id="JH767134">
    <property type="protein sequence ID" value="EQC41717.1"/>
    <property type="molecule type" value="Genomic_DNA"/>
</dbReference>
<dbReference type="AlphaFoldDB" id="T0SFH3"/>